<feature type="region of interest" description="Disordered" evidence="1">
    <location>
        <begin position="166"/>
        <end position="199"/>
    </location>
</feature>
<reference evidence="3 4" key="1">
    <citation type="submission" date="2019-10" db="EMBL/GenBank/DDBJ databases">
        <authorList>
            <person name="Palmer J.M."/>
        </authorList>
    </citation>
    <scope>NUCLEOTIDE SEQUENCE [LARGE SCALE GENOMIC DNA]</scope>
    <source>
        <strain evidence="3 4">TWF506</strain>
    </source>
</reference>
<keyword evidence="2" id="KW-0812">Transmembrane</keyword>
<gene>
    <name evidence="3" type="ORF">TWF506_001940</name>
</gene>
<keyword evidence="2" id="KW-0472">Membrane</keyword>
<comment type="caution">
    <text evidence="3">The sequence shown here is derived from an EMBL/GenBank/DDBJ whole genome shotgun (WGS) entry which is preliminary data.</text>
</comment>
<feature type="compositionally biased region" description="Basic and acidic residues" evidence="1">
    <location>
        <begin position="167"/>
        <end position="179"/>
    </location>
</feature>
<feature type="transmembrane region" description="Helical" evidence="2">
    <location>
        <begin position="86"/>
        <end position="109"/>
    </location>
</feature>
<name>A0AAN8P0D6_9PEZI</name>
<dbReference type="Proteomes" id="UP001307849">
    <property type="component" value="Unassembled WGS sequence"/>
</dbReference>
<feature type="region of interest" description="Disordered" evidence="1">
    <location>
        <begin position="127"/>
        <end position="153"/>
    </location>
</feature>
<feature type="region of interest" description="Disordered" evidence="1">
    <location>
        <begin position="25"/>
        <end position="56"/>
    </location>
</feature>
<evidence type="ECO:0000256" key="1">
    <source>
        <dbReference type="SAM" id="MobiDB-lite"/>
    </source>
</evidence>
<keyword evidence="2" id="KW-1133">Transmembrane helix</keyword>
<evidence type="ECO:0000313" key="4">
    <source>
        <dbReference type="Proteomes" id="UP001307849"/>
    </source>
</evidence>
<evidence type="ECO:0000256" key="2">
    <source>
        <dbReference type="SAM" id="Phobius"/>
    </source>
</evidence>
<dbReference type="EMBL" id="JAVHJM010000001">
    <property type="protein sequence ID" value="KAK6521737.1"/>
    <property type="molecule type" value="Genomic_DNA"/>
</dbReference>
<sequence length="211" mass="22550">MLDSGPYVESHVDTSSLRPYVKPIKELPDPTISPPNTPINIGRSDPISTPPATEMENPDMRESLHPFSPTAEGTTTASIDNARKTLIGLSVGIIIALVLLGAVVGVVVMKYRRAKKKDLEAAAEAAAAASKNGGKGDPDVVSPGPPRYSLEDPAVMGVVQLPPAYLEARKSDEKQEKSSENSVEEEENTDVKVKKNGSLRASPVRNMRILV</sequence>
<dbReference type="AlphaFoldDB" id="A0AAN8P0D6"/>
<proteinExistence type="predicted"/>
<protein>
    <submittedName>
        <fullName evidence="3">Uncharacterized protein</fullName>
    </submittedName>
</protein>
<keyword evidence="4" id="KW-1185">Reference proteome</keyword>
<organism evidence="3 4">
    <name type="scientific">Arthrobotrys conoides</name>
    <dbReference type="NCBI Taxonomy" id="74498"/>
    <lineage>
        <taxon>Eukaryota</taxon>
        <taxon>Fungi</taxon>
        <taxon>Dikarya</taxon>
        <taxon>Ascomycota</taxon>
        <taxon>Pezizomycotina</taxon>
        <taxon>Orbiliomycetes</taxon>
        <taxon>Orbiliales</taxon>
        <taxon>Orbiliaceae</taxon>
        <taxon>Arthrobotrys</taxon>
    </lineage>
</organism>
<accession>A0AAN8P0D6</accession>
<evidence type="ECO:0000313" key="3">
    <source>
        <dbReference type="EMBL" id="KAK6521737.1"/>
    </source>
</evidence>